<dbReference type="Proteomes" id="UP000306340">
    <property type="component" value="Unassembled WGS sequence"/>
</dbReference>
<dbReference type="RefSeq" id="WP_136794542.1">
    <property type="nucleotide sequence ID" value="NZ_SWAU01000390.1"/>
</dbReference>
<name>A0A4U0YWP2_9RHOB</name>
<gene>
    <name evidence="1" type="ORF">FAZ78_23050</name>
</gene>
<evidence type="ECO:0000313" key="1">
    <source>
        <dbReference type="EMBL" id="TKA94301.1"/>
    </source>
</evidence>
<organism evidence="1 2">
    <name type="scientific">Cereibacter changlensis</name>
    <dbReference type="NCBI Taxonomy" id="402884"/>
    <lineage>
        <taxon>Bacteria</taxon>
        <taxon>Pseudomonadati</taxon>
        <taxon>Pseudomonadota</taxon>
        <taxon>Alphaproteobacteria</taxon>
        <taxon>Rhodobacterales</taxon>
        <taxon>Paracoccaceae</taxon>
        <taxon>Cereibacter</taxon>
    </lineage>
</organism>
<dbReference type="AlphaFoldDB" id="A0A4U0YWP2"/>
<accession>A0A4U0YWP2</accession>
<protein>
    <submittedName>
        <fullName evidence="1">Uncharacterized protein</fullName>
    </submittedName>
</protein>
<sequence>MTTTPHPGPACEVFAADDIFVSSGANLGDGLEEPACSPCRARADGSGGCQYLRWIAPHLRSGILIDAVRRYYAGS</sequence>
<evidence type="ECO:0000313" key="2">
    <source>
        <dbReference type="Proteomes" id="UP000306340"/>
    </source>
</evidence>
<reference evidence="1 2" key="1">
    <citation type="submission" date="2019-04" db="EMBL/GenBank/DDBJ databases">
        <title>Crypto-aerobic microbial life in anoxic (sulfidic) marine sediments.</title>
        <authorList>
            <person name="Bhattacharya S."/>
            <person name="Roy C."/>
            <person name="Mondal N."/>
            <person name="Sarkar J."/>
            <person name="Mandal S."/>
            <person name="Rameez M.J."/>
            <person name="Ghosh W."/>
        </authorList>
    </citation>
    <scope>NUCLEOTIDE SEQUENCE [LARGE SCALE GENOMIC DNA]</scope>
    <source>
        <strain evidence="1 2">SBBC</strain>
    </source>
</reference>
<dbReference type="EMBL" id="SWAU01000390">
    <property type="protein sequence ID" value="TKA94301.1"/>
    <property type="molecule type" value="Genomic_DNA"/>
</dbReference>
<feature type="non-terminal residue" evidence="1">
    <location>
        <position position="75"/>
    </location>
</feature>
<proteinExistence type="predicted"/>
<comment type="caution">
    <text evidence="1">The sequence shown here is derived from an EMBL/GenBank/DDBJ whole genome shotgun (WGS) entry which is preliminary data.</text>
</comment>